<dbReference type="EC" id="2.7.6.5" evidence="2"/>
<dbReference type="InterPro" id="IPR007685">
    <property type="entry name" value="RelA_SpoT"/>
</dbReference>
<dbReference type="Gene3D" id="3.30.460.10">
    <property type="entry name" value="Beta Polymerase, domain 2"/>
    <property type="match status" value="1"/>
</dbReference>
<comment type="pathway">
    <text evidence="1">Purine metabolism; ppGpp biosynthesis; ppGpp from GTP: step 1/2.</text>
</comment>
<evidence type="ECO:0000313" key="8">
    <source>
        <dbReference type="EMBL" id="HIQ61235.1"/>
    </source>
</evidence>
<evidence type="ECO:0000259" key="6">
    <source>
        <dbReference type="PROSITE" id="PS51831"/>
    </source>
</evidence>
<comment type="caution">
    <text evidence="8">The sequence shown here is derived from an EMBL/GenBank/DDBJ whole genome shotgun (WGS) entry which is preliminary data.</text>
</comment>
<dbReference type="CDD" id="cd01668">
    <property type="entry name" value="TGS_RSH"/>
    <property type="match status" value="1"/>
</dbReference>
<dbReference type="GO" id="GO:0005886">
    <property type="term" value="C:plasma membrane"/>
    <property type="evidence" value="ECO:0007669"/>
    <property type="project" value="TreeGrafter"/>
</dbReference>
<reference evidence="8" key="2">
    <citation type="journal article" date="2021" name="PeerJ">
        <title>Extensive microbial diversity within the chicken gut microbiome revealed by metagenomics and culture.</title>
        <authorList>
            <person name="Gilroy R."/>
            <person name="Ravi A."/>
            <person name="Getino M."/>
            <person name="Pursley I."/>
            <person name="Horton D.L."/>
            <person name="Alikhan N.F."/>
            <person name="Baker D."/>
            <person name="Gharbi K."/>
            <person name="Hall N."/>
            <person name="Watson M."/>
            <person name="Adriaenssens E.M."/>
            <person name="Foster-Nyarko E."/>
            <person name="Jarju S."/>
            <person name="Secka A."/>
            <person name="Antonio M."/>
            <person name="Oren A."/>
            <person name="Chaudhuri R.R."/>
            <person name="La Ragione R."/>
            <person name="Hildebrand F."/>
            <person name="Pallen M.J."/>
        </authorList>
    </citation>
    <scope>NUCLEOTIDE SEQUENCE</scope>
    <source>
        <strain evidence="8">ChiGjej2B2-12916</strain>
    </source>
</reference>
<comment type="catalytic activity">
    <reaction evidence="3">
        <text>GTP + ATP = guanosine 3'-diphosphate 5'-triphosphate + AMP</text>
        <dbReference type="Rhea" id="RHEA:22088"/>
        <dbReference type="ChEBI" id="CHEBI:30616"/>
        <dbReference type="ChEBI" id="CHEBI:37565"/>
        <dbReference type="ChEBI" id="CHEBI:142410"/>
        <dbReference type="ChEBI" id="CHEBI:456215"/>
        <dbReference type="EC" id="2.7.6.5"/>
    </reaction>
</comment>
<dbReference type="SUPFAM" id="SSF81301">
    <property type="entry name" value="Nucleotidyltransferase"/>
    <property type="match status" value="1"/>
</dbReference>
<dbReference type="InterPro" id="IPR002912">
    <property type="entry name" value="ACT_dom"/>
</dbReference>
<dbReference type="PROSITE" id="PS51671">
    <property type="entry name" value="ACT"/>
    <property type="match status" value="1"/>
</dbReference>
<dbReference type="SUPFAM" id="SSF55021">
    <property type="entry name" value="ACT-like"/>
    <property type="match status" value="1"/>
</dbReference>
<dbReference type="InterPro" id="IPR012675">
    <property type="entry name" value="Beta-grasp_dom_sf"/>
</dbReference>
<dbReference type="Pfam" id="PF19296">
    <property type="entry name" value="RelA_AH_RIS"/>
    <property type="match status" value="1"/>
</dbReference>
<dbReference type="GO" id="GO:0008728">
    <property type="term" value="F:GTP diphosphokinase activity"/>
    <property type="evidence" value="ECO:0007669"/>
    <property type="project" value="UniProtKB-EC"/>
</dbReference>
<dbReference type="Gene3D" id="3.30.70.260">
    <property type="match status" value="1"/>
</dbReference>
<sequence length="747" mass="84535">MESIETRYQALEQQVLQRNPNADVKRLRTAFDYANAHHGPQLRKSGEPYITHPLAVAEIVNELDLDLDSIIAALLHDCIEDTDASHDDISKLFGSTVADLVEGVTKLTRMQYTSKEEEQMENLRKMFMAMAQDVRVILIKLCDRLHNMRTLQYQSEKKQREKALETMEIYAPIAHRLGMQRIKWELEDISLRYLDPIGYEEVEQELESITTRNAQFFSNIQQQLEERLAADGIQCKVYGRVKHIYSLYRKMYTQNKNFKEIFDLYAFRVIVPDIPSCYNVLGSIHDMYNPVLGRFKDYIGTPKPNGYQSLHTTVIGRDGIPFEVQIRTWEMHQTAEYGVAAHWKYKQGLANDKLGSEKEFEWVRKLLESQQDTDAEEFVSTLKVDMFADEVFVFTPNGDVKSLPAGATPIDFAYSIHSAVGNSMTGARVNGRIVTYDTPLKNGDIVEIITSKAARGPSRDWMKICKSNEARNKIRQWFKKERREENIATGRAAFETELKHMGLTMASITTTPEVTDALLRRLRYGSLDEVYAAIGYGGMSAQKAVARIKEELQRIIRDDQHKAEQKVLQASLAKGDTIFPAAAKVSTLTGQKPRHSSNGILVEGLDNCTVKFSKCCTPVPGDPVVGFITRGYGVSIHRKDCPNADPLRRKPEEAGRWVAVSWVEGDQINYRTSLEISAKDRDGLALDVAMALSTQKVKVNNLSARSQPDGYATIFLELSVKDRNELTGVINKLSQIQGVFLVQRANG</sequence>
<dbReference type="NCBIfam" id="TIGR00691">
    <property type="entry name" value="spoT_relA"/>
    <property type="match status" value="1"/>
</dbReference>
<evidence type="ECO:0000256" key="1">
    <source>
        <dbReference type="ARBA" id="ARBA00004976"/>
    </source>
</evidence>
<dbReference type="Gene3D" id="3.10.20.30">
    <property type="match status" value="1"/>
</dbReference>
<dbReference type="InterPro" id="IPR006674">
    <property type="entry name" value="HD_domain"/>
</dbReference>
<accession>A0A9D1CH14</accession>
<dbReference type="FunFam" id="1.10.3210.10:FF:000001">
    <property type="entry name" value="GTP pyrophosphokinase RelA"/>
    <property type="match status" value="1"/>
</dbReference>
<organism evidence="8 9">
    <name type="scientific">Candidatus Enterenecus faecium</name>
    <dbReference type="NCBI Taxonomy" id="2840780"/>
    <lineage>
        <taxon>Bacteria</taxon>
        <taxon>Bacillati</taxon>
        <taxon>Bacillota</taxon>
        <taxon>Clostridia</taxon>
        <taxon>Eubacteriales</taxon>
        <taxon>Candidatus Enterenecus</taxon>
    </lineage>
</organism>
<dbReference type="SMART" id="SM00954">
    <property type="entry name" value="RelA_SpoT"/>
    <property type="match status" value="1"/>
</dbReference>
<gene>
    <name evidence="8" type="ORF">IAD31_06530</name>
</gene>
<dbReference type="InterPro" id="IPR003607">
    <property type="entry name" value="HD/PDEase_dom"/>
</dbReference>
<dbReference type="FunFam" id="3.10.20.30:FF:000002">
    <property type="entry name" value="GTP pyrophosphokinase (RelA/SpoT)"/>
    <property type="match status" value="1"/>
</dbReference>
<dbReference type="SMART" id="SM00471">
    <property type="entry name" value="HDc"/>
    <property type="match status" value="1"/>
</dbReference>
<dbReference type="CDD" id="cd04876">
    <property type="entry name" value="ACT_RelA-SpoT"/>
    <property type="match status" value="1"/>
</dbReference>
<dbReference type="FunFam" id="3.30.460.10:FF:000001">
    <property type="entry name" value="GTP pyrophosphokinase RelA"/>
    <property type="match status" value="1"/>
</dbReference>
<dbReference type="InterPro" id="IPR033655">
    <property type="entry name" value="TGS_RelA/SpoT"/>
</dbReference>
<dbReference type="InterPro" id="IPR045865">
    <property type="entry name" value="ACT-like_dom_sf"/>
</dbReference>
<dbReference type="Pfam" id="PF02824">
    <property type="entry name" value="TGS"/>
    <property type="match status" value="1"/>
</dbReference>
<dbReference type="SUPFAM" id="SSF81271">
    <property type="entry name" value="TGS-like"/>
    <property type="match status" value="1"/>
</dbReference>
<dbReference type="InterPro" id="IPR043519">
    <property type="entry name" value="NT_sf"/>
</dbReference>
<dbReference type="GO" id="GO:0015969">
    <property type="term" value="P:guanosine tetraphosphate metabolic process"/>
    <property type="evidence" value="ECO:0007669"/>
    <property type="project" value="InterPro"/>
</dbReference>
<dbReference type="Pfam" id="PF13291">
    <property type="entry name" value="ACT_4"/>
    <property type="match status" value="1"/>
</dbReference>
<feature type="domain" description="HD" evidence="6">
    <location>
        <begin position="49"/>
        <end position="148"/>
    </location>
</feature>
<dbReference type="PANTHER" id="PTHR21262:SF31">
    <property type="entry name" value="GTP PYROPHOSPHOKINASE"/>
    <property type="match status" value="1"/>
</dbReference>
<dbReference type="SUPFAM" id="SSF109604">
    <property type="entry name" value="HD-domain/PDEase-like"/>
    <property type="match status" value="1"/>
</dbReference>
<comment type="similarity">
    <text evidence="4">Belongs to the relA/spoT family.</text>
</comment>
<dbReference type="InterPro" id="IPR004095">
    <property type="entry name" value="TGS"/>
</dbReference>
<evidence type="ECO:0000313" key="9">
    <source>
        <dbReference type="Proteomes" id="UP000886879"/>
    </source>
</evidence>
<feature type="domain" description="TGS" evidence="7">
    <location>
        <begin position="389"/>
        <end position="450"/>
    </location>
</feature>
<proteinExistence type="inferred from homology"/>
<dbReference type="Gene3D" id="1.10.3210.10">
    <property type="entry name" value="Hypothetical protein af1432"/>
    <property type="match status" value="1"/>
</dbReference>
<dbReference type="Pfam" id="PF04607">
    <property type="entry name" value="RelA_SpoT"/>
    <property type="match status" value="1"/>
</dbReference>
<dbReference type="EMBL" id="DVFO01000065">
    <property type="protein sequence ID" value="HIQ61235.1"/>
    <property type="molecule type" value="Genomic_DNA"/>
</dbReference>
<dbReference type="PROSITE" id="PS51831">
    <property type="entry name" value="HD"/>
    <property type="match status" value="1"/>
</dbReference>
<evidence type="ECO:0000256" key="4">
    <source>
        <dbReference type="RuleBase" id="RU003847"/>
    </source>
</evidence>
<dbReference type="PANTHER" id="PTHR21262">
    <property type="entry name" value="GUANOSINE-3',5'-BIS DIPHOSPHATE 3'-PYROPHOSPHOHYDROLASE"/>
    <property type="match status" value="1"/>
</dbReference>
<dbReference type="InterPro" id="IPR045600">
    <property type="entry name" value="RelA/SpoT_AH_RIS"/>
</dbReference>
<dbReference type="InterPro" id="IPR012676">
    <property type="entry name" value="TGS-like"/>
</dbReference>
<dbReference type="PROSITE" id="PS51880">
    <property type="entry name" value="TGS"/>
    <property type="match status" value="1"/>
</dbReference>
<dbReference type="Proteomes" id="UP000886879">
    <property type="component" value="Unassembled WGS sequence"/>
</dbReference>
<evidence type="ECO:0000259" key="7">
    <source>
        <dbReference type="PROSITE" id="PS51880"/>
    </source>
</evidence>
<evidence type="ECO:0000256" key="2">
    <source>
        <dbReference type="ARBA" id="ARBA00013251"/>
    </source>
</evidence>
<dbReference type="AlphaFoldDB" id="A0A9D1CH14"/>
<evidence type="ECO:0000259" key="5">
    <source>
        <dbReference type="PROSITE" id="PS51671"/>
    </source>
</evidence>
<dbReference type="CDD" id="cd00077">
    <property type="entry name" value="HDc"/>
    <property type="match status" value="1"/>
</dbReference>
<feature type="domain" description="ACT" evidence="5">
    <location>
        <begin position="673"/>
        <end position="747"/>
    </location>
</feature>
<dbReference type="InterPro" id="IPR004811">
    <property type="entry name" value="RelA/Spo_fam"/>
</dbReference>
<reference evidence="8" key="1">
    <citation type="submission" date="2020-10" db="EMBL/GenBank/DDBJ databases">
        <authorList>
            <person name="Gilroy R."/>
        </authorList>
    </citation>
    <scope>NUCLEOTIDE SEQUENCE</scope>
    <source>
        <strain evidence="8">ChiGjej2B2-12916</strain>
    </source>
</reference>
<comment type="function">
    <text evidence="4">In eubacteria ppGpp (guanosine 3'-diphosphate 5'-diphosphate) is a mediator of the stringent response that coordinates a variety of cellular activities in response to changes in nutritional abundance.</text>
</comment>
<evidence type="ECO:0000256" key="3">
    <source>
        <dbReference type="ARBA" id="ARBA00048244"/>
    </source>
</evidence>
<name>A0A9D1CH14_9FIRM</name>
<protein>
    <recommendedName>
        <fullName evidence="2">GTP diphosphokinase</fullName>
        <ecNumber evidence="2">2.7.6.5</ecNumber>
    </recommendedName>
</protein>
<dbReference type="CDD" id="cd05399">
    <property type="entry name" value="NT_Rel-Spo_like"/>
    <property type="match status" value="1"/>
</dbReference>
<dbReference type="Pfam" id="PF13328">
    <property type="entry name" value="HD_4"/>
    <property type="match status" value="1"/>
</dbReference>